<accession>A0A8S5UYK9</accession>
<protein>
    <submittedName>
        <fullName evidence="1">Uncharacterized protein</fullName>
    </submittedName>
</protein>
<reference evidence="1" key="1">
    <citation type="journal article" date="2021" name="Proc. Natl. Acad. Sci. U.S.A.">
        <title>A Catalog of Tens of Thousands of Viruses from Human Metagenomes Reveals Hidden Associations with Chronic Diseases.</title>
        <authorList>
            <person name="Tisza M.J."/>
            <person name="Buck C.B."/>
        </authorList>
    </citation>
    <scope>NUCLEOTIDE SEQUENCE</scope>
    <source>
        <strain evidence="1">CthHz3</strain>
    </source>
</reference>
<proteinExistence type="predicted"/>
<organism evidence="1">
    <name type="scientific">Siphoviridae sp. cthHz3</name>
    <dbReference type="NCBI Taxonomy" id="2825614"/>
    <lineage>
        <taxon>Viruses</taxon>
        <taxon>Duplodnaviria</taxon>
        <taxon>Heunggongvirae</taxon>
        <taxon>Uroviricota</taxon>
        <taxon>Caudoviricetes</taxon>
    </lineage>
</organism>
<name>A0A8S5UYK9_9CAUD</name>
<evidence type="ECO:0000313" key="1">
    <source>
        <dbReference type="EMBL" id="DAF99539.1"/>
    </source>
</evidence>
<sequence>MLTKIFSCLRILFYSIVPVLQSNKISPPHALASRGPFCVFNSNTHLGLI</sequence>
<dbReference type="EMBL" id="BK016167">
    <property type="protein sequence ID" value="DAF99539.1"/>
    <property type="molecule type" value="Genomic_DNA"/>
</dbReference>